<gene>
    <name evidence="1" type="ORF">D1010_01230</name>
</gene>
<dbReference type="Proteomes" id="UP000326779">
    <property type="component" value="Chromosome"/>
</dbReference>
<accession>A0A5P8M125</accession>
<dbReference type="EMBL" id="CP045143">
    <property type="protein sequence ID" value="QFR22178.1"/>
    <property type="molecule type" value="Genomic_DNA"/>
</dbReference>
<dbReference type="KEGG" id="lhb:D1010_01230"/>
<protein>
    <submittedName>
        <fullName evidence="1">Uncharacterized protein</fullName>
    </submittedName>
</protein>
<dbReference type="RefSeq" id="WP_152260097.1">
    <property type="nucleotide sequence ID" value="NZ_CP045143.1"/>
</dbReference>
<evidence type="ECO:0000313" key="2">
    <source>
        <dbReference type="Proteomes" id="UP000326779"/>
    </source>
</evidence>
<dbReference type="AlphaFoldDB" id="A0A5P8M125"/>
<organism evidence="1 2">
    <name type="scientific">Schleiferilactobacillus harbinensis</name>
    <dbReference type="NCBI Taxonomy" id="304207"/>
    <lineage>
        <taxon>Bacteria</taxon>
        <taxon>Bacillati</taxon>
        <taxon>Bacillota</taxon>
        <taxon>Bacilli</taxon>
        <taxon>Lactobacillales</taxon>
        <taxon>Lactobacillaceae</taxon>
        <taxon>Schleiferilactobacillus</taxon>
    </lineage>
</organism>
<proteinExistence type="predicted"/>
<reference evidence="1 2" key="1">
    <citation type="submission" date="2019-10" db="EMBL/GenBank/DDBJ databases">
        <title>The completed genome of Lactobacillus harbinensis M1.</title>
        <authorList>
            <person name="Zheng Y."/>
        </authorList>
    </citation>
    <scope>NUCLEOTIDE SEQUENCE [LARGE SCALE GENOMIC DNA]</scope>
    <source>
        <strain evidence="1 2">M1</strain>
    </source>
</reference>
<name>A0A5P8M125_9LACO</name>
<evidence type="ECO:0000313" key="1">
    <source>
        <dbReference type="EMBL" id="QFR22178.1"/>
    </source>
</evidence>
<sequence length="279" mass="30065">MFKNKIHGAMLLMICLFAVLLFIPSGNPTKVMANANQSPAISAFMRSKAYQQVKEKIGAANPQIVKPTFDSDGNKNGELMVYPYSTEQATRIAANSSIKGEMTTEVLSPLTVFYDSKSDQVTHVVLLDYSTLGESSSAISITDFVTGEKSTVTPEQANVDADALAKDIRQKQATTVKDIEKKQQKLVAQSQQPKSDKKQAAPSAIVSCNIFTCTSYATGGGYRDGTCDFVNGAICGKMPTIFSSIVCVGAQAWGCYVPKYKVCAAGFWKYANACPVNIN</sequence>